<feature type="domain" description="HMG box" evidence="14">
    <location>
        <begin position="533"/>
        <end position="605"/>
    </location>
</feature>
<accession>A0A409WI91</accession>
<dbReference type="InterPro" id="IPR009071">
    <property type="entry name" value="HMG_box_dom"/>
</dbReference>
<dbReference type="PROSITE" id="PS50118">
    <property type="entry name" value="HMG_BOX_2"/>
    <property type="match status" value="2"/>
</dbReference>
<dbReference type="OrthoDB" id="5550281at2759"/>
<dbReference type="SUPFAM" id="SSF47095">
    <property type="entry name" value="HMG-box"/>
    <property type="match status" value="2"/>
</dbReference>
<gene>
    <name evidence="15" type="ORF">CVT25_015542</name>
</gene>
<dbReference type="EMBL" id="NHYD01003424">
    <property type="protein sequence ID" value="PPQ78223.1"/>
    <property type="molecule type" value="Genomic_DNA"/>
</dbReference>
<evidence type="ECO:0000256" key="12">
    <source>
        <dbReference type="SAM" id="MobiDB-lite"/>
    </source>
</evidence>
<evidence type="ECO:0000256" key="8">
    <source>
        <dbReference type="ARBA" id="ARBA00022989"/>
    </source>
</evidence>
<name>A0A409WI91_PSICY</name>
<dbReference type="GO" id="GO:0045271">
    <property type="term" value="C:respiratory chain complex I"/>
    <property type="evidence" value="ECO:0007669"/>
    <property type="project" value="UniProtKB-ARBA"/>
</dbReference>
<dbReference type="Proteomes" id="UP000283269">
    <property type="component" value="Unassembled WGS sequence"/>
</dbReference>
<comment type="subcellular location">
    <subcellularLocation>
        <location evidence="1">Mitochondrion inner membrane</location>
        <topology evidence="1">Single-pass membrane protein</topology>
        <orientation evidence="1">Matrix side</orientation>
    </subcellularLocation>
</comment>
<evidence type="ECO:0000313" key="15">
    <source>
        <dbReference type="EMBL" id="PPQ78223.1"/>
    </source>
</evidence>
<keyword evidence="5 13" id="KW-0812">Transmembrane</keyword>
<keyword evidence="3" id="KW-0813">Transport</keyword>
<evidence type="ECO:0000256" key="7">
    <source>
        <dbReference type="ARBA" id="ARBA00022982"/>
    </source>
</evidence>
<protein>
    <recommendedName>
        <fullName evidence="14">HMG box domain-containing protein</fullName>
    </recommendedName>
</protein>
<evidence type="ECO:0000313" key="16">
    <source>
        <dbReference type="Proteomes" id="UP000283269"/>
    </source>
</evidence>
<reference evidence="15 16" key="1">
    <citation type="journal article" date="2018" name="Evol. Lett.">
        <title>Horizontal gene cluster transfer increased hallucinogenic mushroom diversity.</title>
        <authorList>
            <person name="Reynolds H.T."/>
            <person name="Vijayakumar V."/>
            <person name="Gluck-Thaler E."/>
            <person name="Korotkin H.B."/>
            <person name="Matheny P.B."/>
            <person name="Slot J.C."/>
        </authorList>
    </citation>
    <scope>NUCLEOTIDE SEQUENCE [LARGE SCALE GENOMIC DNA]</scope>
    <source>
        <strain evidence="15 16">2631</strain>
    </source>
</reference>
<feature type="compositionally biased region" description="Basic and acidic residues" evidence="12">
    <location>
        <begin position="383"/>
        <end position="398"/>
    </location>
</feature>
<evidence type="ECO:0000256" key="4">
    <source>
        <dbReference type="ARBA" id="ARBA00022660"/>
    </source>
</evidence>
<dbReference type="GO" id="GO:0003677">
    <property type="term" value="F:DNA binding"/>
    <property type="evidence" value="ECO:0007669"/>
    <property type="project" value="UniProtKB-UniRule"/>
</dbReference>
<feature type="transmembrane region" description="Helical" evidence="13">
    <location>
        <begin position="21"/>
        <end position="39"/>
    </location>
</feature>
<feature type="compositionally biased region" description="Polar residues" evidence="12">
    <location>
        <begin position="412"/>
        <end position="421"/>
    </location>
</feature>
<evidence type="ECO:0000256" key="10">
    <source>
        <dbReference type="ARBA" id="ARBA00023136"/>
    </source>
</evidence>
<dbReference type="Pfam" id="PF00505">
    <property type="entry name" value="HMG_box"/>
    <property type="match status" value="1"/>
</dbReference>
<dbReference type="STRING" id="93625.A0A409WI91"/>
<evidence type="ECO:0000256" key="2">
    <source>
        <dbReference type="ARBA" id="ARBA00007312"/>
    </source>
</evidence>
<feature type="DNA-binding region" description="HMG box" evidence="11">
    <location>
        <begin position="429"/>
        <end position="498"/>
    </location>
</feature>
<proteinExistence type="inferred from homology"/>
<feature type="compositionally biased region" description="Low complexity" evidence="12">
    <location>
        <begin position="353"/>
        <end position="365"/>
    </location>
</feature>
<dbReference type="SMART" id="SM00398">
    <property type="entry name" value="HMG"/>
    <property type="match status" value="2"/>
</dbReference>
<keyword evidence="7" id="KW-0249">Electron transport</keyword>
<dbReference type="PANTHER" id="PTHR12966">
    <property type="entry name" value="NADH DEHYDROGENASE UBIQUINONE 1 ALPHA SUBCOMPLEX SUBUNIT 13"/>
    <property type="match status" value="1"/>
</dbReference>
<feature type="domain" description="HMG box" evidence="14">
    <location>
        <begin position="429"/>
        <end position="498"/>
    </location>
</feature>
<feature type="region of interest" description="Disordered" evidence="12">
    <location>
        <begin position="626"/>
        <end position="652"/>
    </location>
</feature>
<keyword evidence="11" id="KW-0238">DNA-binding</keyword>
<keyword evidence="16" id="KW-1185">Reference proteome</keyword>
<evidence type="ECO:0000259" key="14">
    <source>
        <dbReference type="PROSITE" id="PS50118"/>
    </source>
</evidence>
<dbReference type="AlphaFoldDB" id="A0A409WI91"/>
<evidence type="ECO:0000256" key="5">
    <source>
        <dbReference type="ARBA" id="ARBA00022692"/>
    </source>
</evidence>
<evidence type="ECO:0000256" key="9">
    <source>
        <dbReference type="ARBA" id="ARBA00023128"/>
    </source>
</evidence>
<dbReference type="InterPro" id="IPR009346">
    <property type="entry name" value="GRIM-19"/>
</dbReference>
<keyword evidence="9" id="KW-0496">Mitochondrion</keyword>
<sequence length="652" mass="73292">MPPSGGFESIKYKRNLPFRGPGAYAILGGVTAICAYGFYRLGMGNLERRELEREKIWSRIHLVPLLTAEGDRDQYRRQQAALAREKEIMKDVPGWEAGKSVYNNPNPFLPRPTVMTIGYTTMKDPTHFDDNIHHYDPDQMIFGPIDLEDATTVQSNSATYHWDSYADIEPDIKPNFAFPTMSHYEFAAPQQSHIHSLYDSGGLYSPADDTSNSPSLNDLATWINDPDLTLHSPSSPIPIPSPSDTNLSASSSFMTYQDFPQDAAFSPTSFAALHPLPRSISPPSSFEDARSVRPRVHSVVSPRDMSMHTPSWASQLWDVPSAHRTQNLMTRPSVRHSPLTDVTLRQRMPMRRGSLSSGQLFQSSSAPSHTETLVPAMTRTYSRRADSVSVSDDRDATVRRKKRSPDEDIPIPTSSKSTDSPLKSVLRPPKLAPSAWQLYFTDWIQKQQASGTRKLNVAQAAKEAGQEYACLSVAEKEPYKRRSQAMKEAREKEHEAYMRTLTPEDIKRENLFRAAQRKAGKSRKSNIKDPNAPKKPLSAYFMFLQRIRANPRLVSDIFGDETETTKQSVLAAAKWRSMTDAERQPFLAQAEQEKMEYEAARRLYEEGTTGFGSSINFSILPGSPHFPVVKMESESESEGFTTDDGSERPIRS</sequence>
<dbReference type="Pfam" id="PF06212">
    <property type="entry name" value="GRIM-19"/>
    <property type="match status" value="1"/>
</dbReference>
<dbReference type="Pfam" id="PF09011">
    <property type="entry name" value="HMG_box_2"/>
    <property type="match status" value="1"/>
</dbReference>
<keyword evidence="10 13" id="KW-0472">Membrane</keyword>
<dbReference type="Gene3D" id="1.10.30.10">
    <property type="entry name" value="High mobility group box domain"/>
    <property type="match status" value="2"/>
</dbReference>
<dbReference type="GO" id="GO:0005634">
    <property type="term" value="C:nucleus"/>
    <property type="evidence" value="ECO:0007669"/>
    <property type="project" value="UniProtKB-UniRule"/>
</dbReference>
<comment type="caution">
    <text evidence="15">The sequence shown here is derived from an EMBL/GenBank/DDBJ whole genome shotgun (WGS) entry which is preliminary data.</text>
</comment>
<keyword evidence="8 13" id="KW-1133">Transmembrane helix</keyword>
<evidence type="ECO:0000256" key="6">
    <source>
        <dbReference type="ARBA" id="ARBA00022792"/>
    </source>
</evidence>
<evidence type="ECO:0000256" key="13">
    <source>
        <dbReference type="SAM" id="Phobius"/>
    </source>
</evidence>
<keyword evidence="11" id="KW-0539">Nucleus</keyword>
<organism evidence="15 16">
    <name type="scientific">Psilocybe cyanescens</name>
    <dbReference type="NCBI Taxonomy" id="93625"/>
    <lineage>
        <taxon>Eukaryota</taxon>
        <taxon>Fungi</taxon>
        <taxon>Dikarya</taxon>
        <taxon>Basidiomycota</taxon>
        <taxon>Agaricomycotina</taxon>
        <taxon>Agaricomycetes</taxon>
        <taxon>Agaricomycetidae</taxon>
        <taxon>Agaricales</taxon>
        <taxon>Agaricineae</taxon>
        <taxon>Strophariaceae</taxon>
        <taxon>Psilocybe</taxon>
    </lineage>
</organism>
<dbReference type="PANTHER" id="PTHR12966:SF0">
    <property type="entry name" value="NADH DEHYDROGENASE [UBIQUINONE] 1 ALPHA SUBCOMPLEX SUBUNIT 13"/>
    <property type="match status" value="1"/>
</dbReference>
<feature type="DNA-binding region" description="HMG box" evidence="11">
    <location>
        <begin position="533"/>
        <end position="605"/>
    </location>
</feature>
<dbReference type="InterPro" id="IPR036910">
    <property type="entry name" value="HMG_box_dom_sf"/>
</dbReference>
<keyword evidence="6" id="KW-0999">Mitochondrion inner membrane</keyword>
<feature type="region of interest" description="Disordered" evidence="12">
    <location>
        <begin position="327"/>
        <end position="424"/>
    </location>
</feature>
<evidence type="ECO:0000256" key="3">
    <source>
        <dbReference type="ARBA" id="ARBA00022448"/>
    </source>
</evidence>
<dbReference type="InParanoid" id="A0A409WI91"/>
<evidence type="ECO:0000256" key="11">
    <source>
        <dbReference type="PROSITE-ProRule" id="PRU00267"/>
    </source>
</evidence>
<dbReference type="GO" id="GO:0005743">
    <property type="term" value="C:mitochondrial inner membrane"/>
    <property type="evidence" value="ECO:0007669"/>
    <property type="project" value="UniProtKB-SubCell"/>
</dbReference>
<keyword evidence="4" id="KW-0679">Respiratory chain</keyword>
<comment type="similarity">
    <text evidence="2">Belongs to the complex I NDUFA13 subunit family.</text>
</comment>
<evidence type="ECO:0000256" key="1">
    <source>
        <dbReference type="ARBA" id="ARBA00004298"/>
    </source>
</evidence>